<keyword evidence="2" id="KW-1185">Reference proteome</keyword>
<proteinExistence type="predicted"/>
<accession>A0A9Q1FYP6</accession>
<dbReference type="AlphaFoldDB" id="A0A9Q1FYP6"/>
<dbReference type="EMBL" id="JAINUF010000003">
    <property type="protein sequence ID" value="KAJ8369703.1"/>
    <property type="molecule type" value="Genomic_DNA"/>
</dbReference>
<comment type="caution">
    <text evidence="1">The sequence shown here is derived from an EMBL/GenBank/DDBJ whole genome shotgun (WGS) entry which is preliminary data.</text>
</comment>
<name>A0A9Q1FYP6_SYNKA</name>
<reference evidence="1" key="1">
    <citation type="journal article" date="2023" name="Science">
        <title>Genome structures resolve the early diversification of teleost fishes.</title>
        <authorList>
            <person name="Parey E."/>
            <person name="Louis A."/>
            <person name="Montfort J."/>
            <person name="Bouchez O."/>
            <person name="Roques C."/>
            <person name="Iampietro C."/>
            <person name="Lluch J."/>
            <person name="Castinel A."/>
            <person name="Donnadieu C."/>
            <person name="Desvignes T."/>
            <person name="Floi Bucao C."/>
            <person name="Jouanno E."/>
            <person name="Wen M."/>
            <person name="Mejri S."/>
            <person name="Dirks R."/>
            <person name="Jansen H."/>
            <person name="Henkel C."/>
            <person name="Chen W.J."/>
            <person name="Zahm M."/>
            <person name="Cabau C."/>
            <person name="Klopp C."/>
            <person name="Thompson A.W."/>
            <person name="Robinson-Rechavi M."/>
            <person name="Braasch I."/>
            <person name="Lecointre G."/>
            <person name="Bobe J."/>
            <person name="Postlethwait J.H."/>
            <person name="Berthelot C."/>
            <person name="Roest Crollius H."/>
            <person name="Guiguen Y."/>
        </authorList>
    </citation>
    <scope>NUCLEOTIDE SEQUENCE</scope>
    <source>
        <strain evidence="1">WJC10195</strain>
    </source>
</reference>
<evidence type="ECO:0000313" key="1">
    <source>
        <dbReference type="EMBL" id="KAJ8369703.1"/>
    </source>
</evidence>
<protein>
    <submittedName>
        <fullName evidence="1">Uncharacterized protein</fullName>
    </submittedName>
</protein>
<evidence type="ECO:0000313" key="2">
    <source>
        <dbReference type="Proteomes" id="UP001152622"/>
    </source>
</evidence>
<dbReference type="Proteomes" id="UP001152622">
    <property type="component" value="Chromosome 3"/>
</dbReference>
<organism evidence="1 2">
    <name type="scientific">Synaphobranchus kaupii</name>
    <name type="common">Kaup's arrowtooth eel</name>
    <dbReference type="NCBI Taxonomy" id="118154"/>
    <lineage>
        <taxon>Eukaryota</taxon>
        <taxon>Metazoa</taxon>
        <taxon>Chordata</taxon>
        <taxon>Craniata</taxon>
        <taxon>Vertebrata</taxon>
        <taxon>Euteleostomi</taxon>
        <taxon>Actinopterygii</taxon>
        <taxon>Neopterygii</taxon>
        <taxon>Teleostei</taxon>
        <taxon>Anguilliformes</taxon>
        <taxon>Synaphobranchidae</taxon>
        <taxon>Synaphobranchus</taxon>
    </lineage>
</organism>
<sequence length="123" mass="13987">MHNEERIACPYGPCYGQLCYMPWGSDMTLLAERHALRTRAINMARPQTATMKDANLAENSNLRARQPPVSFNPVSICSICCHYCSYSHSCCHAFLQDFCDKTKEGLISFITHHCQKESKRARA</sequence>
<gene>
    <name evidence="1" type="ORF">SKAU_G00097310</name>
</gene>